<evidence type="ECO:0000313" key="5">
    <source>
        <dbReference type="Proteomes" id="UP000276133"/>
    </source>
</evidence>
<dbReference type="GO" id="GO:0005737">
    <property type="term" value="C:cytoplasm"/>
    <property type="evidence" value="ECO:0007669"/>
    <property type="project" value="TreeGrafter"/>
</dbReference>
<dbReference type="EMBL" id="REGN01008314">
    <property type="protein sequence ID" value="RNA03883.1"/>
    <property type="molecule type" value="Genomic_DNA"/>
</dbReference>
<feature type="region of interest" description="Disordered" evidence="2">
    <location>
        <begin position="32"/>
        <end position="72"/>
    </location>
</feature>
<evidence type="ECO:0000259" key="3">
    <source>
        <dbReference type="PROSITE" id="PS50085"/>
    </source>
</evidence>
<feature type="compositionally biased region" description="Low complexity" evidence="2">
    <location>
        <begin position="33"/>
        <end position="43"/>
    </location>
</feature>
<sequence>MDEEKAKEHRRPSNFPRRSFRDMVNKSISILLNPNNNNANNNPRRLDHNLQSHSTLDTDTLSSPGSKTSLEFPGQRLTSISETSTQFSSMSIENEIENFYKSAQECDSKNVPILLPMDSDNFLIEGYVSQHDYALSIGKGNEYFIHEEEIFPTNQAYVNYAKYYFKKEHFNFVGKYENNELLNFVLSIRYENDKFECIFSYPHMETITIKESDFLANGTDSDHEENCESDFEEVGVAICKLSLNPSKKKFLFYLAVKKVLSKHKNPIACTECGKLMKHDGNRYEEFEIKELFDKTKMESQDENSLLSFANVSSIFDKINHNMPPHEIRPIIHPIASGYINTYDKNLLKNTFTFGIIYQKCGQKNEKEILGNSQHSKEFDEFLDFIGQRICLRNFDKFRGMLDIKNNDTGTESVYEVHDGSEIMFHVSTMLPLSNKDQQNIERKRHIGNDRVTIIFQDSDTVFSPRIIKSKLLHVFMIIQPVIIDGVTKRYKVV</sequence>
<feature type="compositionally biased region" description="Low complexity" evidence="2">
    <location>
        <begin position="54"/>
        <end position="63"/>
    </location>
</feature>
<evidence type="ECO:0000313" key="4">
    <source>
        <dbReference type="EMBL" id="RNA03883.1"/>
    </source>
</evidence>
<dbReference type="OrthoDB" id="2499658at2759"/>
<proteinExistence type="predicted"/>
<comment type="caution">
    <text evidence="4">The sequence shown here is derived from an EMBL/GenBank/DDBJ whole genome shotgun (WGS) entry which is preliminary data.</text>
</comment>
<protein>
    <submittedName>
        <fullName evidence="4">Isoform C</fullName>
    </submittedName>
</protein>
<reference evidence="4 5" key="1">
    <citation type="journal article" date="2018" name="Sci. Rep.">
        <title>Genomic signatures of local adaptation to the degree of environmental predictability in rotifers.</title>
        <authorList>
            <person name="Franch-Gras L."/>
            <person name="Hahn C."/>
            <person name="Garcia-Roger E.M."/>
            <person name="Carmona M.J."/>
            <person name="Serra M."/>
            <person name="Gomez A."/>
        </authorList>
    </citation>
    <scope>NUCLEOTIDE SEQUENCE [LARGE SCALE GENOMIC DNA]</scope>
    <source>
        <strain evidence="4">HYR1</strain>
    </source>
</reference>
<dbReference type="InterPro" id="IPR035974">
    <property type="entry name" value="Rap/Ran-GAP_sf"/>
</dbReference>
<dbReference type="AlphaFoldDB" id="A0A3M7PXZ1"/>
<dbReference type="Gene3D" id="3.40.50.11210">
    <property type="entry name" value="Rap/Ran-GAP"/>
    <property type="match status" value="1"/>
</dbReference>
<feature type="region of interest" description="Disordered" evidence="2">
    <location>
        <begin position="1"/>
        <end position="20"/>
    </location>
</feature>
<dbReference type="GO" id="GO:0005096">
    <property type="term" value="F:GTPase activator activity"/>
    <property type="evidence" value="ECO:0007669"/>
    <property type="project" value="UniProtKB-KW"/>
</dbReference>
<dbReference type="SUPFAM" id="SSF111347">
    <property type="entry name" value="Rap/Ran-GAP"/>
    <property type="match status" value="1"/>
</dbReference>
<dbReference type="PANTHER" id="PTHR15711:SF22">
    <property type="entry name" value="RAP-GAP DOMAIN-CONTAINING PROTEIN"/>
    <property type="match status" value="1"/>
</dbReference>
<name>A0A3M7PXZ1_BRAPC</name>
<dbReference type="InterPro" id="IPR050989">
    <property type="entry name" value="Rap1_Ran_GAP"/>
</dbReference>
<dbReference type="Pfam" id="PF02145">
    <property type="entry name" value="Rap_GAP"/>
    <property type="match status" value="1"/>
</dbReference>
<accession>A0A3M7PXZ1</accession>
<dbReference type="Proteomes" id="UP000276133">
    <property type="component" value="Unassembled WGS sequence"/>
</dbReference>
<keyword evidence="5" id="KW-1185">Reference proteome</keyword>
<dbReference type="GO" id="GO:0051056">
    <property type="term" value="P:regulation of small GTPase mediated signal transduction"/>
    <property type="evidence" value="ECO:0007669"/>
    <property type="project" value="InterPro"/>
</dbReference>
<dbReference type="STRING" id="10195.A0A3M7PXZ1"/>
<dbReference type="InterPro" id="IPR000331">
    <property type="entry name" value="Rap/Ran_GAP_dom"/>
</dbReference>
<organism evidence="4 5">
    <name type="scientific">Brachionus plicatilis</name>
    <name type="common">Marine rotifer</name>
    <name type="synonym">Brachionus muelleri</name>
    <dbReference type="NCBI Taxonomy" id="10195"/>
    <lineage>
        <taxon>Eukaryota</taxon>
        <taxon>Metazoa</taxon>
        <taxon>Spiralia</taxon>
        <taxon>Gnathifera</taxon>
        <taxon>Rotifera</taxon>
        <taxon>Eurotatoria</taxon>
        <taxon>Monogononta</taxon>
        <taxon>Pseudotrocha</taxon>
        <taxon>Ploima</taxon>
        <taxon>Brachionidae</taxon>
        <taxon>Brachionus</taxon>
    </lineage>
</organism>
<keyword evidence="1" id="KW-0343">GTPase activation</keyword>
<evidence type="ECO:0000256" key="1">
    <source>
        <dbReference type="ARBA" id="ARBA00022468"/>
    </source>
</evidence>
<gene>
    <name evidence="4" type="ORF">BpHYR1_020446</name>
</gene>
<evidence type="ECO:0000256" key="2">
    <source>
        <dbReference type="SAM" id="MobiDB-lite"/>
    </source>
</evidence>
<feature type="domain" description="Rap-GAP" evidence="3">
    <location>
        <begin position="339"/>
        <end position="493"/>
    </location>
</feature>
<dbReference type="PANTHER" id="PTHR15711">
    <property type="entry name" value="RAP GTPASE-ACTIVATING PROTEIN"/>
    <property type="match status" value="1"/>
</dbReference>
<dbReference type="PROSITE" id="PS50085">
    <property type="entry name" value="RAPGAP"/>
    <property type="match status" value="1"/>
</dbReference>